<evidence type="ECO:0000259" key="3">
    <source>
        <dbReference type="PROSITE" id="PS50222"/>
    </source>
</evidence>
<dbReference type="InterPro" id="IPR050145">
    <property type="entry name" value="Centrin_CML-like"/>
</dbReference>
<dbReference type="Pfam" id="PF13499">
    <property type="entry name" value="EF-hand_7"/>
    <property type="match status" value="1"/>
</dbReference>
<dbReference type="PANTHER" id="PTHR23050">
    <property type="entry name" value="CALCIUM BINDING PROTEIN"/>
    <property type="match status" value="1"/>
</dbReference>
<dbReference type="CDD" id="cd00051">
    <property type="entry name" value="EFh"/>
    <property type="match status" value="1"/>
</dbReference>
<dbReference type="Pfam" id="PF13405">
    <property type="entry name" value="EF-hand_6"/>
    <property type="match status" value="1"/>
</dbReference>
<organism evidence="4 5">
    <name type="scientific">Stephania japonica</name>
    <dbReference type="NCBI Taxonomy" id="461633"/>
    <lineage>
        <taxon>Eukaryota</taxon>
        <taxon>Viridiplantae</taxon>
        <taxon>Streptophyta</taxon>
        <taxon>Embryophyta</taxon>
        <taxon>Tracheophyta</taxon>
        <taxon>Spermatophyta</taxon>
        <taxon>Magnoliopsida</taxon>
        <taxon>Ranunculales</taxon>
        <taxon>Menispermaceae</taxon>
        <taxon>Menispermoideae</taxon>
        <taxon>Cissampelideae</taxon>
        <taxon>Stephania</taxon>
    </lineage>
</organism>
<evidence type="ECO:0000313" key="4">
    <source>
        <dbReference type="EMBL" id="KAK9147078.1"/>
    </source>
</evidence>
<reference evidence="4 5" key="1">
    <citation type="submission" date="2024-01" db="EMBL/GenBank/DDBJ databases">
        <title>Genome assemblies of Stephania.</title>
        <authorList>
            <person name="Yang L."/>
        </authorList>
    </citation>
    <scope>NUCLEOTIDE SEQUENCE [LARGE SCALE GENOMIC DNA]</scope>
    <source>
        <strain evidence="4">QJT</strain>
        <tissue evidence="4">Leaf</tissue>
    </source>
</reference>
<dbReference type="FunFam" id="1.10.238.10:FF:000001">
    <property type="entry name" value="Calmodulin 1"/>
    <property type="match status" value="1"/>
</dbReference>
<evidence type="ECO:0000313" key="5">
    <source>
        <dbReference type="Proteomes" id="UP001417504"/>
    </source>
</evidence>
<name>A0AAP0K8M5_9MAGN</name>
<keyword evidence="1" id="KW-0677">Repeat</keyword>
<dbReference type="GO" id="GO:0005509">
    <property type="term" value="F:calcium ion binding"/>
    <property type="evidence" value="ECO:0007669"/>
    <property type="project" value="InterPro"/>
</dbReference>
<dbReference type="PROSITE" id="PS50222">
    <property type="entry name" value="EF_HAND_2"/>
    <property type="match status" value="3"/>
</dbReference>
<feature type="domain" description="EF-hand" evidence="3">
    <location>
        <begin position="94"/>
        <end position="129"/>
    </location>
</feature>
<dbReference type="InterPro" id="IPR011992">
    <property type="entry name" value="EF-hand-dom_pair"/>
</dbReference>
<dbReference type="AlphaFoldDB" id="A0AAP0K8M5"/>
<feature type="domain" description="EF-hand" evidence="3">
    <location>
        <begin position="56"/>
        <end position="91"/>
    </location>
</feature>
<sequence>MCPPGRERLVGRTSDGMSDMKQAFDVIDADGDGKISAEDLRAFYSGTSPIAIAAATTEDDIGSMISVADSNRSGFVELDEFEQVLKCRTTTSDNEMAMMEDAFKVMDRDGDGLVGLEDLRSYMEWAGFELGDEEIRAMIRLGGGDESSGVCYQGLLKILAVGC</sequence>
<keyword evidence="2" id="KW-0106">Calcium</keyword>
<dbReference type="PROSITE" id="PS00018">
    <property type="entry name" value="EF_HAND_1"/>
    <property type="match status" value="3"/>
</dbReference>
<dbReference type="Proteomes" id="UP001417504">
    <property type="component" value="Unassembled WGS sequence"/>
</dbReference>
<dbReference type="SUPFAM" id="SSF47473">
    <property type="entry name" value="EF-hand"/>
    <property type="match status" value="1"/>
</dbReference>
<dbReference type="InterPro" id="IPR002048">
    <property type="entry name" value="EF_hand_dom"/>
</dbReference>
<proteinExistence type="predicted"/>
<accession>A0AAP0K8M5</accession>
<feature type="domain" description="EF-hand" evidence="3">
    <location>
        <begin position="15"/>
        <end position="50"/>
    </location>
</feature>
<dbReference type="EMBL" id="JBBNAE010000002">
    <property type="protein sequence ID" value="KAK9147078.1"/>
    <property type="molecule type" value="Genomic_DNA"/>
</dbReference>
<keyword evidence="5" id="KW-1185">Reference proteome</keyword>
<gene>
    <name evidence="4" type="ORF">Sjap_006981</name>
</gene>
<dbReference type="InterPro" id="IPR018247">
    <property type="entry name" value="EF_Hand_1_Ca_BS"/>
</dbReference>
<dbReference type="Gene3D" id="1.10.238.10">
    <property type="entry name" value="EF-hand"/>
    <property type="match status" value="2"/>
</dbReference>
<comment type="caution">
    <text evidence="4">The sequence shown here is derived from an EMBL/GenBank/DDBJ whole genome shotgun (WGS) entry which is preliminary data.</text>
</comment>
<evidence type="ECO:0000256" key="2">
    <source>
        <dbReference type="ARBA" id="ARBA00022837"/>
    </source>
</evidence>
<evidence type="ECO:0000256" key="1">
    <source>
        <dbReference type="ARBA" id="ARBA00022737"/>
    </source>
</evidence>
<protein>
    <recommendedName>
        <fullName evidence="3">EF-hand domain-containing protein</fullName>
    </recommendedName>
</protein>
<dbReference type="SMART" id="SM00054">
    <property type="entry name" value="EFh"/>
    <property type="match status" value="3"/>
</dbReference>